<name>A0A914AG93_PATMI</name>
<dbReference type="AlphaFoldDB" id="A0A914AG93"/>
<protein>
    <submittedName>
        <fullName evidence="1">Uncharacterized protein</fullName>
    </submittedName>
</protein>
<evidence type="ECO:0000313" key="2">
    <source>
        <dbReference type="Proteomes" id="UP000887568"/>
    </source>
</evidence>
<dbReference type="EnsemblMetazoa" id="XM_038207067.1">
    <property type="protein sequence ID" value="XP_038062995.1"/>
    <property type="gene ID" value="LOC119733674"/>
</dbReference>
<accession>A0A914AG93</accession>
<sequence length="497" mass="56207">MHYANAVENDGIDDVNELNQAIAAPEQVGLQDQEDVDMEDVQNIGPPMQIDLRRKVTLFLLKLRELHKVPGTVCSFVASELVNILQMSKAKVHSELDAALLEDGVNRDAIATAMAVIQSTELEDIFHSLEDNRKLSGYVQSEFPYVEPIEFVLGVDIKGKCESTQYIPILKTVELLLQNEDIFAEVVQGHMSEDGKLRDFCDGAFFRENVLFASDSSSLQVELYYDDFNIVNPLGNKVKNYKLVAFYFVLGNLSPQYRSKLHVLQLALLCKSKHLKKYGFKKVLQPLINDLAVLEKDGVCVNKNGHEHHFRGTVSFVSADNLGAHSLGGFNESFNGLRISRFCMATRQELDECLTVESCEMRTRESYNAQVTMVSEDRTLATAYGVKTDCVLNELEYFHVTRGLPSDIAHDLFEGLVPEVLQNLVLYFVSEDYFSLDHFNTRIESFSYGKTDRVNKPTRMASTVADFRVKQTAMQCWCMLRLFPILIGDKVPEHNPQ</sequence>
<reference evidence="1" key="1">
    <citation type="submission" date="2022-11" db="UniProtKB">
        <authorList>
            <consortium name="EnsemblMetazoa"/>
        </authorList>
    </citation>
    <scope>IDENTIFICATION</scope>
</reference>
<dbReference type="GeneID" id="119733674"/>
<proteinExistence type="predicted"/>
<dbReference type="OrthoDB" id="10044445at2759"/>
<dbReference type="Proteomes" id="UP000887568">
    <property type="component" value="Unplaced"/>
</dbReference>
<organism evidence="1 2">
    <name type="scientific">Patiria miniata</name>
    <name type="common">Bat star</name>
    <name type="synonym">Asterina miniata</name>
    <dbReference type="NCBI Taxonomy" id="46514"/>
    <lineage>
        <taxon>Eukaryota</taxon>
        <taxon>Metazoa</taxon>
        <taxon>Echinodermata</taxon>
        <taxon>Eleutherozoa</taxon>
        <taxon>Asterozoa</taxon>
        <taxon>Asteroidea</taxon>
        <taxon>Valvatacea</taxon>
        <taxon>Valvatida</taxon>
        <taxon>Asterinidae</taxon>
        <taxon>Patiria</taxon>
    </lineage>
</organism>
<dbReference type="RefSeq" id="XP_038062995.1">
    <property type="nucleotide sequence ID" value="XM_038207067.1"/>
</dbReference>
<evidence type="ECO:0000313" key="1">
    <source>
        <dbReference type="EnsemblMetazoa" id="XP_038062995.1"/>
    </source>
</evidence>
<keyword evidence="2" id="KW-1185">Reference proteome</keyword>
<dbReference type="OMA" id="FTSYKKH"/>